<dbReference type="Pfam" id="PF00265">
    <property type="entry name" value="TK"/>
    <property type="match status" value="1"/>
</dbReference>
<evidence type="ECO:0000256" key="4">
    <source>
        <dbReference type="ARBA" id="ARBA00022679"/>
    </source>
</evidence>
<evidence type="ECO:0000256" key="5">
    <source>
        <dbReference type="ARBA" id="ARBA00022741"/>
    </source>
</evidence>
<dbReference type="Proteomes" id="UP000431092">
    <property type="component" value="Unassembled WGS sequence"/>
</dbReference>
<feature type="binding site" evidence="9">
    <location>
        <begin position="191"/>
        <end position="194"/>
    </location>
    <ligand>
        <name>substrate</name>
    </ligand>
</feature>
<evidence type="ECO:0000256" key="8">
    <source>
        <dbReference type="PIRSR" id="PIRSR035805-1"/>
    </source>
</evidence>
<dbReference type="SUPFAM" id="SSF52540">
    <property type="entry name" value="P-loop containing nucleoside triphosphate hydrolases"/>
    <property type="match status" value="1"/>
</dbReference>
<sequence length="222" mass="23491">MIEQDAGRPSPDQNPLFGICHLAPAVGRLRLHAGLMGAGKSALAIQVGFHRRQAGRPGLIFTSADRAGSGTLSSRLGLSVSAREFTEDTDFVATIGEALPPRGFVIVDEAQFLTPAQVDELALLVDEMAVDVDCFGLLTAFDSHMFPGSQRLVELADDILDLVEVLCWCGQAGRVNARIEDGAVIRSGSQVAVGDLGGGAGATYRVLCRRHWREGEPGPGVL</sequence>
<evidence type="ECO:0000256" key="3">
    <source>
        <dbReference type="ARBA" id="ARBA00022634"/>
    </source>
</evidence>
<keyword evidence="6 10" id="KW-0418">Kinase</keyword>
<comment type="similarity">
    <text evidence="1">Belongs to the thymidine kinase family.</text>
</comment>
<gene>
    <name evidence="10" type="ORF">GGG17_13245</name>
</gene>
<keyword evidence="4" id="KW-0808">Transferase</keyword>
<evidence type="ECO:0000256" key="9">
    <source>
        <dbReference type="PIRSR" id="PIRSR035805-2"/>
    </source>
</evidence>
<reference evidence="10 11" key="1">
    <citation type="submission" date="2019-11" db="EMBL/GenBank/DDBJ databases">
        <title>Whole genome sequencing identifies a novel species of the genus Arsenicicoccus isolated from human blood.</title>
        <authorList>
            <person name="Jeong J.H."/>
            <person name="Kweon O.J."/>
            <person name="Kim H.R."/>
            <person name="Kim T.-H."/>
            <person name="Ha S.-M."/>
            <person name="Lee M.-K."/>
        </authorList>
    </citation>
    <scope>NUCLEOTIDE SEQUENCE [LARGE SCALE GENOMIC DNA]</scope>
    <source>
        <strain evidence="10 11">MKL-02</strain>
    </source>
</reference>
<evidence type="ECO:0000313" key="10">
    <source>
        <dbReference type="EMBL" id="MTB72914.1"/>
    </source>
</evidence>
<keyword evidence="7" id="KW-0067">ATP-binding</keyword>
<feature type="binding site" evidence="9">
    <location>
        <position position="204"/>
    </location>
    <ligand>
        <name>substrate</name>
    </ligand>
</feature>
<dbReference type="SUPFAM" id="SSF57716">
    <property type="entry name" value="Glucocorticoid receptor-like (DNA-binding domain)"/>
    <property type="match status" value="1"/>
</dbReference>
<dbReference type="PIRSF" id="PIRSF035805">
    <property type="entry name" value="TK_cell"/>
    <property type="match status" value="1"/>
</dbReference>
<comment type="caution">
    <text evidence="10">The sequence shown here is derived from an EMBL/GenBank/DDBJ whole genome shotgun (WGS) entry which is preliminary data.</text>
</comment>
<feature type="active site" description="Proton acceptor" evidence="8">
    <location>
        <position position="109"/>
    </location>
</feature>
<name>A0A6I3I9Q0_9MICO</name>
<dbReference type="EC" id="2.7.1.21" evidence="2"/>
<dbReference type="Gene3D" id="3.40.50.300">
    <property type="entry name" value="P-loop containing nucleotide triphosphate hydrolases"/>
    <property type="match status" value="1"/>
</dbReference>
<dbReference type="InterPro" id="IPR001267">
    <property type="entry name" value="Thymidine_kinase"/>
</dbReference>
<keyword evidence="3" id="KW-0237">DNA synthesis</keyword>
<dbReference type="EMBL" id="WLVL01000040">
    <property type="protein sequence ID" value="MTB72914.1"/>
    <property type="molecule type" value="Genomic_DNA"/>
</dbReference>
<evidence type="ECO:0000256" key="6">
    <source>
        <dbReference type="ARBA" id="ARBA00022777"/>
    </source>
</evidence>
<dbReference type="AlphaFoldDB" id="A0A6I3I9Q0"/>
<keyword evidence="11" id="KW-1185">Reference proteome</keyword>
<dbReference type="GO" id="GO:0004797">
    <property type="term" value="F:thymidine kinase activity"/>
    <property type="evidence" value="ECO:0007669"/>
    <property type="project" value="UniProtKB-EC"/>
</dbReference>
<protein>
    <recommendedName>
        <fullName evidence="2">thymidine kinase</fullName>
        <ecNumber evidence="2">2.7.1.21</ecNumber>
    </recommendedName>
</protein>
<organism evidence="10 11">
    <name type="scientific">Arsenicicoccus cauae</name>
    <dbReference type="NCBI Taxonomy" id="2663847"/>
    <lineage>
        <taxon>Bacteria</taxon>
        <taxon>Bacillati</taxon>
        <taxon>Actinomycetota</taxon>
        <taxon>Actinomycetes</taxon>
        <taxon>Micrococcales</taxon>
        <taxon>Intrasporangiaceae</taxon>
        <taxon>Arsenicicoccus</taxon>
    </lineage>
</organism>
<dbReference type="InterPro" id="IPR027417">
    <property type="entry name" value="P-loop_NTPase"/>
</dbReference>
<keyword evidence="5" id="KW-0547">Nucleotide-binding</keyword>
<dbReference type="RefSeq" id="WP_154594149.1">
    <property type="nucleotide sequence ID" value="NZ_CP171001.1"/>
</dbReference>
<dbReference type="GO" id="GO:0005524">
    <property type="term" value="F:ATP binding"/>
    <property type="evidence" value="ECO:0007669"/>
    <property type="project" value="UniProtKB-KW"/>
</dbReference>
<dbReference type="GO" id="GO:0071897">
    <property type="term" value="P:DNA biosynthetic process"/>
    <property type="evidence" value="ECO:0007669"/>
    <property type="project" value="UniProtKB-KW"/>
</dbReference>
<proteinExistence type="inferred from homology"/>
<accession>A0A6I3I9Q0</accession>
<evidence type="ECO:0000256" key="2">
    <source>
        <dbReference type="ARBA" id="ARBA00012118"/>
    </source>
</evidence>
<evidence type="ECO:0000256" key="7">
    <source>
        <dbReference type="ARBA" id="ARBA00022840"/>
    </source>
</evidence>
<evidence type="ECO:0000256" key="1">
    <source>
        <dbReference type="ARBA" id="ARBA00007587"/>
    </source>
</evidence>
<evidence type="ECO:0000313" key="11">
    <source>
        <dbReference type="Proteomes" id="UP000431092"/>
    </source>
</evidence>